<keyword evidence="2" id="KW-0560">Oxidoreductase</keyword>
<evidence type="ECO:0000256" key="4">
    <source>
        <dbReference type="SAM" id="MobiDB-lite"/>
    </source>
</evidence>
<dbReference type="Gene3D" id="2.170.150.20">
    <property type="entry name" value="Peptide methionine sulfoxide reductase"/>
    <property type="match status" value="1"/>
</dbReference>
<dbReference type="OrthoDB" id="9785497at2"/>
<dbReference type="InterPro" id="IPR002579">
    <property type="entry name" value="Met_Sox_Rdtase_MsrB_dom"/>
</dbReference>
<dbReference type="AlphaFoldDB" id="A0A397QFR3"/>
<feature type="region of interest" description="Disordered" evidence="4">
    <location>
        <begin position="33"/>
        <end position="52"/>
    </location>
</feature>
<name>A0A397QFR3_9HYPH</name>
<evidence type="ECO:0000256" key="1">
    <source>
        <dbReference type="ARBA" id="ARBA00012499"/>
    </source>
</evidence>
<feature type="domain" description="MsrB" evidence="5">
    <location>
        <begin position="68"/>
        <end position="191"/>
    </location>
</feature>
<reference evidence="6 7" key="1">
    <citation type="submission" date="2018-08" db="EMBL/GenBank/DDBJ databases">
        <title>Genomic Encyclopedia of Archaeal and Bacterial Type Strains, Phase II (KMG-II): from individual species to whole genera.</title>
        <authorList>
            <person name="Goeker M."/>
        </authorList>
    </citation>
    <scope>NUCLEOTIDE SEQUENCE [LARGE SCALE GENOMIC DNA]</scope>
    <source>
        <strain evidence="6 7">DSM 5002</strain>
    </source>
</reference>
<sequence length="191" mass="21686">MSERVTGVHRRVFLTGAAASTFSVLGGRAFAQDASDVSGPNPKLADARTMSDVKPREPNYRYEIQRTEAEWRERLSDFEYSIMREMGTEPQKSSPLWNETREGLYRCKGCDQLLYWSETKKVLDKGWTFFRHSEPDAVLTGIDATDTFGDSTLYMLEVHCRRCGSHLGHIVWISNEVLHCINGAALTFELA</sequence>
<accession>A0A397QFR3</accession>
<keyword evidence="7" id="KW-1185">Reference proteome</keyword>
<comment type="catalytic activity">
    <reaction evidence="3">
        <text>L-methionyl-[protein] + [thioredoxin]-disulfide + H2O = L-methionyl-(R)-S-oxide-[protein] + [thioredoxin]-dithiol</text>
        <dbReference type="Rhea" id="RHEA:24164"/>
        <dbReference type="Rhea" id="RHEA-COMP:10698"/>
        <dbReference type="Rhea" id="RHEA-COMP:10700"/>
        <dbReference type="Rhea" id="RHEA-COMP:12313"/>
        <dbReference type="Rhea" id="RHEA-COMP:12314"/>
        <dbReference type="ChEBI" id="CHEBI:15377"/>
        <dbReference type="ChEBI" id="CHEBI:16044"/>
        <dbReference type="ChEBI" id="CHEBI:29950"/>
        <dbReference type="ChEBI" id="CHEBI:45764"/>
        <dbReference type="ChEBI" id="CHEBI:50058"/>
        <dbReference type="EC" id="1.8.4.12"/>
    </reaction>
</comment>
<dbReference type="GO" id="GO:0005737">
    <property type="term" value="C:cytoplasm"/>
    <property type="evidence" value="ECO:0007669"/>
    <property type="project" value="TreeGrafter"/>
</dbReference>
<dbReference type="EC" id="1.8.4.12" evidence="1"/>
<dbReference type="Pfam" id="PF01641">
    <property type="entry name" value="SelR"/>
    <property type="match status" value="1"/>
</dbReference>
<protein>
    <recommendedName>
        <fullName evidence="1">peptide-methionine (R)-S-oxide reductase</fullName>
        <ecNumber evidence="1">1.8.4.12</ecNumber>
    </recommendedName>
</protein>
<gene>
    <name evidence="6" type="ORF">BXY53_2007</name>
</gene>
<evidence type="ECO:0000256" key="3">
    <source>
        <dbReference type="ARBA" id="ARBA00048488"/>
    </source>
</evidence>
<evidence type="ECO:0000313" key="7">
    <source>
        <dbReference type="Proteomes" id="UP000266273"/>
    </source>
</evidence>
<dbReference type="InterPro" id="IPR006311">
    <property type="entry name" value="TAT_signal"/>
</dbReference>
<evidence type="ECO:0000313" key="6">
    <source>
        <dbReference type="EMBL" id="RIA56894.1"/>
    </source>
</evidence>
<dbReference type="InterPro" id="IPR011057">
    <property type="entry name" value="Mss4-like_sf"/>
</dbReference>
<dbReference type="PROSITE" id="PS51790">
    <property type="entry name" value="MSRB"/>
    <property type="match status" value="1"/>
</dbReference>
<dbReference type="PANTHER" id="PTHR10173">
    <property type="entry name" value="METHIONINE SULFOXIDE REDUCTASE"/>
    <property type="match status" value="1"/>
</dbReference>
<evidence type="ECO:0000259" key="5">
    <source>
        <dbReference type="PROSITE" id="PS51790"/>
    </source>
</evidence>
<dbReference type="EMBL" id="QXDF01000001">
    <property type="protein sequence ID" value="RIA56894.1"/>
    <property type="molecule type" value="Genomic_DNA"/>
</dbReference>
<dbReference type="GO" id="GO:0006979">
    <property type="term" value="P:response to oxidative stress"/>
    <property type="evidence" value="ECO:0007669"/>
    <property type="project" value="InterPro"/>
</dbReference>
<dbReference type="SUPFAM" id="SSF51316">
    <property type="entry name" value="Mss4-like"/>
    <property type="match status" value="1"/>
</dbReference>
<comment type="caution">
    <text evidence="6">The sequence shown here is derived from an EMBL/GenBank/DDBJ whole genome shotgun (WGS) entry which is preliminary data.</text>
</comment>
<evidence type="ECO:0000256" key="2">
    <source>
        <dbReference type="ARBA" id="ARBA00023002"/>
    </source>
</evidence>
<dbReference type="InterPro" id="IPR028427">
    <property type="entry name" value="Met_Sox_Rdtase_MsrB"/>
</dbReference>
<dbReference type="Proteomes" id="UP000266273">
    <property type="component" value="Unassembled WGS sequence"/>
</dbReference>
<dbReference type="GO" id="GO:0030091">
    <property type="term" value="P:protein repair"/>
    <property type="evidence" value="ECO:0007669"/>
    <property type="project" value="InterPro"/>
</dbReference>
<dbReference type="RefSeq" id="WP_119061645.1">
    <property type="nucleotide sequence ID" value="NZ_QXDF01000001.1"/>
</dbReference>
<dbReference type="PROSITE" id="PS51318">
    <property type="entry name" value="TAT"/>
    <property type="match status" value="1"/>
</dbReference>
<organism evidence="6 7">
    <name type="scientific">Dichotomicrobium thermohalophilum</name>
    <dbReference type="NCBI Taxonomy" id="933063"/>
    <lineage>
        <taxon>Bacteria</taxon>
        <taxon>Pseudomonadati</taxon>
        <taxon>Pseudomonadota</taxon>
        <taxon>Alphaproteobacteria</taxon>
        <taxon>Hyphomicrobiales</taxon>
        <taxon>Hyphomicrobiaceae</taxon>
        <taxon>Dichotomicrobium</taxon>
    </lineage>
</organism>
<dbReference type="GO" id="GO:0033743">
    <property type="term" value="F:peptide-methionine (R)-S-oxide reductase activity"/>
    <property type="evidence" value="ECO:0007669"/>
    <property type="project" value="UniProtKB-EC"/>
</dbReference>
<dbReference type="PANTHER" id="PTHR10173:SF57">
    <property type="entry name" value="PEPTIDE-METHIONINE (R)-S-OXIDE REDUCTASE"/>
    <property type="match status" value="1"/>
</dbReference>
<proteinExistence type="predicted"/>